<dbReference type="Gene3D" id="3.40.50.2000">
    <property type="entry name" value="Glycogen Phosphorylase B"/>
    <property type="match status" value="2"/>
</dbReference>
<sequence>MSGTKPPLLFLAHLLPWPLTGGGQIKSYHTLRILSAAYDVTLLAYIRRPDEAAEVEPLRPLCREVRTVLLGRTKLGNARAAARALLTRRSFIVDRDDTPAMRAAVAEALAARRYAAIHVDHLQMMQFVPREAHARVILDHHNIEHRIPRRMAETHGGAGAAVRWYAAREWPSLRDYEVAACRRSDLVLTVSPEDRDGLIELAPDLEDRIAAVPIGVDTEYFGSVRRDLGSRTLLSIGTMYWPPNVDSMRYFCADILPKIKAEVPGVRLNIVGAKPTPAVRALAEADPAVTVTGSVPDVRDWAADCAAFIVPLRSGSGMRVKILNAMAMGLPVVSTTIGAEGIEVTDGQNILLADGADAFARASVRLLRDPDLGARIGEGGRRLMAERYSWDRVGERLLEVYGGAVSPEVGAR</sequence>
<organism evidence="1">
    <name type="scientific">uncultured Armatimonadetes bacterium</name>
    <dbReference type="NCBI Taxonomy" id="157466"/>
    <lineage>
        <taxon>Bacteria</taxon>
        <taxon>Bacillati</taxon>
        <taxon>Armatimonadota</taxon>
        <taxon>environmental samples</taxon>
    </lineage>
</organism>
<dbReference type="PANTHER" id="PTHR12526">
    <property type="entry name" value="GLYCOSYLTRANSFERASE"/>
    <property type="match status" value="1"/>
</dbReference>
<dbReference type="SUPFAM" id="SSF53756">
    <property type="entry name" value="UDP-Glycosyltransferase/glycogen phosphorylase"/>
    <property type="match status" value="1"/>
</dbReference>
<gene>
    <name evidence="1" type="ORF">AVDCRST_MAG63-4397</name>
</gene>
<evidence type="ECO:0000313" key="1">
    <source>
        <dbReference type="EMBL" id="CAA9287167.1"/>
    </source>
</evidence>
<dbReference type="PANTHER" id="PTHR12526:SF600">
    <property type="entry name" value="GLYCOSYL TRANSFERASE GROUP 1"/>
    <property type="match status" value="1"/>
</dbReference>
<dbReference type="Pfam" id="PF13692">
    <property type="entry name" value="Glyco_trans_1_4"/>
    <property type="match status" value="1"/>
</dbReference>
<proteinExistence type="predicted"/>
<accession>A0A6J4JTF7</accession>
<dbReference type="GO" id="GO:0016757">
    <property type="term" value="F:glycosyltransferase activity"/>
    <property type="evidence" value="ECO:0007669"/>
    <property type="project" value="TreeGrafter"/>
</dbReference>
<reference evidence="1" key="1">
    <citation type="submission" date="2020-02" db="EMBL/GenBank/DDBJ databases">
        <authorList>
            <person name="Meier V. D."/>
        </authorList>
    </citation>
    <scope>NUCLEOTIDE SEQUENCE</scope>
    <source>
        <strain evidence="1">AVDCRST_MAG63</strain>
    </source>
</reference>
<dbReference type="AlphaFoldDB" id="A0A6J4JTF7"/>
<dbReference type="EMBL" id="CADCTO010000560">
    <property type="protein sequence ID" value="CAA9287167.1"/>
    <property type="molecule type" value="Genomic_DNA"/>
</dbReference>
<name>A0A6J4JTF7_9BACT</name>
<dbReference type="CDD" id="cd03801">
    <property type="entry name" value="GT4_PimA-like"/>
    <property type="match status" value="1"/>
</dbReference>
<protein>
    <submittedName>
        <fullName evidence="1">Uncharacterized protein</fullName>
    </submittedName>
</protein>